<organism evidence="5 6">
    <name type="scientific">Acinetobacter faecalis</name>
    <dbReference type="NCBI Taxonomy" id="2665161"/>
    <lineage>
        <taxon>Bacteria</taxon>
        <taxon>Pseudomonadati</taxon>
        <taxon>Pseudomonadota</taxon>
        <taxon>Gammaproteobacteria</taxon>
        <taxon>Moraxellales</taxon>
        <taxon>Moraxellaceae</taxon>
        <taxon>Acinetobacter</taxon>
    </lineage>
</organism>
<dbReference type="InterPro" id="IPR021856">
    <property type="entry name" value="DUF3465"/>
</dbReference>
<feature type="region of interest" description="Disordered" evidence="1">
    <location>
        <begin position="145"/>
        <end position="165"/>
    </location>
</feature>
<dbReference type="Proteomes" id="UP001284094">
    <property type="component" value="Unassembled WGS sequence"/>
</dbReference>
<proteinExistence type="predicted"/>
<dbReference type="EMBL" id="JAXHPL010000060">
    <property type="protein sequence ID" value="MDY6487548.1"/>
    <property type="molecule type" value="Genomic_DNA"/>
</dbReference>
<dbReference type="Proteomes" id="UP000473854">
    <property type="component" value="Unassembled WGS sequence"/>
</dbReference>
<reference evidence="3 7" key="2">
    <citation type="submission" date="2023-11" db="EMBL/GenBank/DDBJ databases">
        <title>The common occurrence of Acinetobacte faecalis in cattle feces and its emended description.</title>
        <authorList>
            <person name="Kyselkova M."/>
            <person name="Xanthopoulou K."/>
            <person name="Shestivska V."/>
            <person name="Spanelova P."/>
            <person name="Maixnerova M."/>
            <person name="Higgins P.G."/>
            <person name="Nemec A."/>
        </authorList>
    </citation>
    <scope>NUCLEOTIDE SEQUENCE [LARGE SCALE GENOMIC DNA]</scope>
    <source>
        <strain evidence="3 7">ANC 7483</strain>
    </source>
</reference>
<evidence type="ECO:0000313" key="6">
    <source>
        <dbReference type="Proteomes" id="UP000473854"/>
    </source>
</evidence>
<reference evidence="4 8" key="4">
    <citation type="journal article" date="2024" name="Syst. Appl. Microbiol.">
        <title>Evidence for the occurrence of Acinetobacter faecalis in cattle feces and its emended description.</title>
        <authorList>
            <person name="Kyselkova M."/>
            <person name="Xanthopoulou K."/>
            <person name="Shestivska V."/>
            <person name="Spanelova P."/>
            <person name="Maixnerova M."/>
            <person name="Higgins P.G."/>
            <person name="Nemec A."/>
        </authorList>
    </citation>
    <scope>NUCLEOTIDE SEQUENCE [LARGE SCALE GENOMIC DNA]</scope>
    <source>
        <strain evidence="4 8">ANC 7225</strain>
    </source>
</reference>
<accession>A0A6L6GED4</accession>
<evidence type="ECO:0000313" key="5">
    <source>
        <dbReference type="EMBL" id="MTD10845.1"/>
    </source>
</evidence>
<dbReference type="EMBL" id="JAXHPO010000045">
    <property type="protein sequence ID" value="MDY6551024.1"/>
    <property type="molecule type" value="Genomic_DNA"/>
</dbReference>
<name>A0A6L6GED4_9GAMM</name>
<comment type="caution">
    <text evidence="5">The sequence shown here is derived from an EMBL/GenBank/DDBJ whole genome shotgun (WGS) entry which is preliminary data.</text>
</comment>
<keyword evidence="2" id="KW-0732">Signal</keyword>
<dbReference type="EMBL" id="WLYL01000011">
    <property type="protein sequence ID" value="MTD10845.1"/>
    <property type="molecule type" value="Genomic_DNA"/>
</dbReference>
<feature type="region of interest" description="Disordered" evidence="1">
    <location>
        <begin position="34"/>
        <end position="54"/>
    </location>
</feature>
<evidence type="ECO:0000313" key="8">
    <source>
        <dbReference type="Proteomes" id="UP001284094"/>
    </source>
</evidence>
<evidence type="ECO:0000256" key="1">
    <source>
        <dbReference type="SAM" id="MobiDB-lite"/>
    </source>
</evidence>
<feature type="chain" id="PRO_5044644537" evidence="2">
    <location>
        <begin position="31"/>
        <end position="165"/>
    </location>
</feature>
<keyword evidence="8" id="KW-1185">Reference proteome</keyword>
<evidence type="ECO:0000313" key="3">
    <source>
        <dbReference type="EMBL" id="MDY6487548.1"/>
    </source>
</evidence>
<dbReference type="RefSeq" id="WP_154772463.1">
    <property type="nucleotide sequence ID" value="NZ_JAXHPE010000026.1"/>
</dbReference>
<dbReference type="AlphaFoldDB" id="A0A6L6GED4"/>
<dbReference type="Proteomes" id="UP001278995">
    <property type="component" value="Unassembled WGS sequence"/>
</dbReference>
<gene>
    <name evidence="5" type="ORF">GIX10_05210</name>
    <name evidence="4" type="ORF">SKM48_09690</name>
    <name evidence="3" type="ORF">SKM51_10160</name>
</gene>
<feature type="signal peptide" evidence="2">
    <location>
        <begin position="1"/>
        <end position="30"/>
    </location>
</feature>
<reference evidence="4" key="3">
    <citation type="submission" date="2023-11" db="EMBL/GenBank/DDBJ databases">
        <authorList>
            <person name="Kyselkova M."/>
            <person name="Xanthopoulou K."/>
            <person name="Shestivska V."/>
            <person name="Spanelova P."/>
            <person name="Maixnerova M."/>
            <person name="Higgins P.G."/>
            <person name="Nemec A."/>
        </authorList>
    </citation>
    <scope>NUCLEOTIDE SEQUENCE</scope>
    <source>
        <strain evidence="4">ANC 7225</strain>
    </source>
</reference>
<evidence type="ECO:0000313" key="4">
    <source>
        <dbReference type="EMBL" id="MDY6551024.1"/>
    </source>
</evidence>
<sequence>MKNKTNLTIGGVIALLVAAYFGLDTQQENAAVQPSTTQSKFNSKTSQEISSAQQNGTRVIEHAFKNKLSDIQVEGAGKVVAILPDDNEGSRHQKFILELENGQTILVAHNIDLASRLHNLNKGDRVEFFGEYEYSAKGGVIHWTHHDPRKKHPDGWLKHNGKTVK</sequence>
<evidence type="ECO:0000313" key="7">
    <source>
        <dbReference type="Proteomes" id="UP001278995"/>
    </source>
</evidence>
<evidence type="ECO:0000256" key="2">
    <source>
        <dbReference type="SAM" id="SignalP"/>
    </source>
</evidence>
<reference evidence="5 6" key="1">
    <citation type="submission" date="2019-11" db="EMBL/GenBank/DDBJ databases">
        <authorList>
            <person name="An D."/>
        </authorList>
    </citation>
    <scope>NUCLEOTIDE SEQUENCE [LARGE SCALE GENOMIC DNA]</scope>
    <source>
        <strain evidence="5 6">YIM 103518</strain>
    </source>
</reference>
<protein>
    <submittedName>
        <fullName evidence="5">DUF3465 domain-containing protein</fullName>
    </submittedName>
</protein>
<dbReference type="Pfam" id="PF11948">
    <property type="entry name" value="DUF3465"/>
    <property type="match status" value="1"/>
</dbReference>